<dbReference type="PANTHER" id="PTHR22593:SF2">
    <property type="entry name" value="TRANSMEMBRANE PROTEIN 18"/>
    <property type="match status" value="1"/>
</dbReference>
<evidence type="ECO:0000313" key="14">
    <source>
        <dbReference type="Proteomes" id="UP000594260"/>
    </source>
</evidence>
<evidence type="ECO:0000256" key="10">
    <source>
        <dbReference type="ARBA" id="ARBA00023242"/>
    </source>
</evidence>
<dbReference type="CTD" id="129787"/>
<evidence type="ECO:0000313" key="13">
    <source>
        <dbReference type="EnsemblMetazoa" id="XP_022651897"/>
    </source>
</evidence>
<evidence type="ECO:0000256" key="8">
    <source>
        <dbReference type="ARBA" id="ARBA00023125"/>
    </source>
</evidence>
<proteinExistence type="inferred from homology"/>
<dbReference type="PANTHER" id="PTHR22593">
    <property type="entry name" value="TRANSMEMBRANE PROTEIN 18"/>
    <property type="match status" value="1"/>
</dbReference>
<feature type="compositionally biased region" description="Basic and acidic residues" evidence="11">
    <location>
        <begin position="204"/>
        <end position="217"/>
    </location>
</feature>
<keyword evidence="8" id="KW-0238">DNA-binding</keyword>
<dbReference type="GeneID" id="111246489"/>
<feature type="region of interest" description="Disordered" evidence="11">
    <location>
        <begin position="196"/>
        <end position="217"/>
    </location>
</feature>
<dbReference type="EnsemblMetazoa" id="XM_022796162">
    <property type="protein sequence ID" value="XP_022651897"/>
    <property type="gene ID" value="LOC111246489"/>
</dbReference>
<accession>A0A7M7MCF7</accession>
<keyword evidence="6 12" id="KW-1133">Transmembrane helix</keyword>
<keyword evidence="7" id="KW-0175">Coiled coil</keyword>
<feature type="transmembrane region" description="Helical" evidence="12">
    <location>
        <begin position="82"/>
        <end position="99"/>
    </location>
</feature>
<dbReference type="Pfam" id="PF14770">
    <property type="entry name" value="TMEM18"/>
    <property type="match status" value="1"/>
</dbReference>
<reference evidence="13" key="1">
    <citation type="submission" date="2021-01" db="UniProtKB">
        <authorList>
            <consortium name="EnsemblMetazoa"/>
        </authorList>
    </citation>
    <scope>IDENTIFICATION</scope>
</reference>
<keyword evidence="10" id="KW-0539">Nucleus</keyword>
<evidence type="ECO:0000256" key="6">
    <source>
        <dbReference type="ARBA" id="ARBA00022989"/>
    </source>
</evidence>
<dbReference type="RefSeq" id="XP_022651897.1">
    <property type="nucleotide sequence ID" value="XM_022796162.1"/>
</dbReference>
<name>A0A7M7MCF7_VARDE</name>
<keyword evidence="14" id="KW-1185">Reference proteome</keyword>
<feature type="transmembrane region" description="Helical" evidence="12">
    <location>
        <begin position="106"/>
        <end position="125"/>
    </location>
</feature>
<evidence type="ECO:0000256" key="11">
    <source>
        <dbReference type="SAM" id="MobiDB-lite"/>
    </source>
</evidence>
<dbReference type="GO" id="GO:0031965">
    <property type="term" value="C:nuclear membrane"/>
    <property type="evidence" value="ECO:0007669"/>
    <property type="project" value="UniProtKB-SubCell"/>
</dbReference>
<dbReference type="OrthoDB" id="411535at2759"/>
<protein>
    <recommendedName>
        <fullName evidence="4">Transmembrane protein 18</fullName>
    </recommendedName>
</protein>
<evidence type="ECO:0000256" key="1">
    <source>
        <dbReference type="ARBA" id="ARBA00004126"/>
    </source>
</evidence>
<sequence>MSDVLIIWLLPSTRIDHRLPSVQPYEGSQCVVSFLTEEDSMTMGDAVESSATGTDQPPQLEEVPAEFSIGVVISKVDFREPWIIALIAFHCAMLTLSVATKSRNNIQVILFTTMLALVYLSDSINEWAAHNWSRFSKQQYFDSQGFFISTIYSVPLLLNCLFMVGQWLYQARDLMVDLRKVQLKRMRKDCQLQQQQQQQFGHHRSGDQHSKEYYRDR</sequence>
<dbReference type="FunCoup" id="A0A7M7MCF7">
    <property type="interactions" value="775"/>
</dbReference>
<evidence type="ECO:0000256" key="2">
    <source>
        <dbReference type="ARBA" id="ARBA00004127"/>
    </source>
</evidence>
<comment type="similarity">
    <text evidence="3">Belongs to the TMEM18 family.</text>
</comment>
<keyword evidence="9 12" id="KW-0472">Membrane</keyword>
<evidence type="ECO:0000256" key="12">
    <source>
        <dbReference type="SAM" id="Phobius"/>
    </source>
</evidence>
<comment type="subcellular location">
    <subcellularLocation>
        <location evidence="2">Endomembrane system</location>
        <topology evidence="2">Multi-pass membrane protein</topology>
    </subcellularLocation>
    <subcellularLocation>
        <location evidence="1">Nucleus membrane</location>
    </subcellularLocation>
</comment>
<dbReference type="InterPro" id="IPR026721">
    <property type="entry name" value="TMEM18"/>
</dbReference>
<evidence type="ECO:0000256" key="5">
    <source>
        <dbReference type="ARBA" id="ARBA00022692"/>
    </source>
</evidence>
<keyword evidence="5 12" id="KW-0812">Transmembrane</keyword>
<dbReference type="GO" id="GO:0003677">
    <property type="term" value="F:DNA binding"/>
    <property type="evidence" value="ECO:0007669"/>
    <property type="project" value="UniProtKB-KW"/>
</dbReference>
<evidence type="ECO:0000256" key="4">
    <source>
        <dbReference type="ARBA" id="ARBA00014253"/>
    </source>
</evidence>
<feature type="transmembrane region" description="Helical" evidence="12">
    <location>
        <begin position="145"/>
        <end position="169"/>
    </location>
</feature>
<evidence type="ECO:0000256" key="7">
    <source>
        <dbReference type="ARBA" id="ARBA00023054"/>
    </source>
</evidence>
<dbReference type="KEGG" id="vde:111246489"/>
<dbReference type="Proteomes" id="UP000594260">
    <property type="component" value="Unplaced"/>
</dbReference>
<evidence type="ECO:0000256" key="3">
    <source>
        <dbReference type="ARBA" id="ARBA00009971"/>
    </source>
</evidence>
<dbReference type="InParanoid" id="A0A7M7MCF7"/>
<organism evidence="13 14">
    <name type="scientific">Varroa destructor</name>
    <name type="common">Honeybee mite</name>
    <dbReference type="NCBI Taxonomy" id="109461"/>
    <lineage>
        <taxon>Eukaryota</taxon>
        <taxon>Metazoa</taxon>
        <taxon>Ecdysozoa</taxon>
        <taxon>Arthropoda</taxon>
        <taxon>Chelicerata</taxon>
        <taxon>Arachnida</taxon>
        <taxon>Acari</taxon>
        <taxon>Parasitiformes</taxon>
        <taxon>Mesostigmata</taxon>
        <taxon>Gamasina</taxon>
        <taxon>Dermanyssoidea</taxon>
        <taxon>Varroidae</taxon>
        <taxon>Varroa</taxon>
    </lineage>
</organism>
<evidence type="ECO:0000256" key="9">
    <source>
        <dbReference type="ARBA" id="ARBA00023136"/>
    </source>
</evidence>
<dbReference type="AlphaFoldDB" id="A0A7M7MCF7"/>